<feature type="compositionally biased region" description="Low complexity" evidence="1">
    <location>
        <begin position="39"/>
        <end position="59"/>
    </location>
</feature>
<keyword evidence="2" id="KW-0812">Transmembrane</keyword>
<keyword evidence="5" id="KW-1185">Reference proteome</keyword>
<evidence type="ECO:0000256" key="1">
    <source>
        <dbReference type="SAM" id="MobiDB-lite"/>
    </source>
</evidence>
<evidence type="ECO:0000256" key="2">
    <source>
        <dbReference type="SAM" id="Phobius"/>
    </source>
</evidence>
<keyword evidence="2" id="KW-1133">Transmembrane helix</keyword>
<dbReference type="Proteomes" id="UP000094527">
    <property type="component" value="Unassembled WGS sequence"/>
</dbReference>
<accession>A0A1D2N061</accession>
<feature type="transmembrane region" description="Helical" evidence="2">
    <location>
        <begin position="155"/>
        <end position="173"/>
    </location>
</feature>
<dbReference type="EMBL" id="LJIJ01000341">
    <property type="protein sequence ID" value="ODM98591.1"/>
    <property type="molecule type" value="Genomic_DNA"/>
</dbReference>
<dbReference type="AlphaFoldDB" id="A0A1D2N061"/>
<feature type="chain" id="PRO_5008904824" evidence="3">
    <location>
        <begin position="26"/>
        <end position="245"/>
    </location>
</feature>
<name>A0A1D2N061_ORCCI</name>
<feature type="signal peptide" evidence="3">
    <location>
        <begin position="1"/>
        <end position="25"/>
    </location>
</feature>
<feature type="region of interest" description="Disordered" evidence="1">
    <location>
        <begin position="31"/>
        <end position="59"/>
    </location>
</feature>
<evidence type="ECO:0000256" key="3">
    <source>
        <dbReference type="SAM" id="SignalP"/>
    </source>
</evidence>
<gene>
    <name evidence="4" type="ORF">Ocin01_08108</name>
</gene>
<evidence type="ECO:0000313" key="5">
    <source>
        <dbReference type="Proteomes" id="UP000094527"/>
    </source>
</evidence>
<protein>
    <submittedName>
        <fullName evidence="4">Structural polyprotein</fullName>
    </submittedName>
</protein>
<comment type="caution">
    <text evidence="4">The sequence shown here is derived from an EMBL/GenBank/DDBJ whole genome shotgun (WGS) entry which is preliminary data.</text>
</comment>
<reference evidence="4 5" key="1">
    <citation type="journal article" date="2016" name="Genome Biol. Evol.">
        <title>Gene Family Evolution Reflects Adaptation to Soil Environmental Stressors in the Genome of the Collembolan Orchesella cincta.</title>
        <authorList>
            <person name="Faddeeva-Vakhrusheva A."/>
            <person name="Derks M.F."/>
            <person name="Anvar S.Y."/>
            <person name="Agamennone V."/>
            <person name="Suring W."/>
            <person name="Smit S."/>
            <person name="van Straalen N.M."/>
            <person name="Roelofs D."/>
        </authorList>
    </citation>
    <scope>NUCLEOTIDE SEQUENCE [LARGE SCALE GENOMIC DNA]</scope>
    <source>
        <tissue evidence="4">Mixed pool</tissue>
    </source>
</reference>
<keyword evidence="3" id="KW-0732">Signal</keyword>
<sequence>MGSAYFKVTAILLLSYASQFTLVHCDGDHSHAHSASTNTVTSESSGPSGTVTTVHTSSGDPGAGDGIAGLISAAGPRSAAAAAASQHGQELSGSVPIGAAGGAYNYPPPPGGAGIPGLGGLGALGGLPFGFGPYKSLSFSGGYDLASPYLVFKKIILVIGGGILILVILAILAKSSAKGGLLYGFGSSISEALAGSASIDLGPFHKSVAGSAAVGASAGNQFNRPGPYINPQLNQRVQDSLDQQF</sequence>
<organism evidence="4 5">
    <name type="scientific">Orchesella cincta</name>
    <name type="common">Springtail</name>
    <name type="synonym">Podura cincta</name>
    <dbReference type="NCBI Taxonomy" id="48709"/>
    <lineage>
        <taxon>Eukaryota</taxon>
        <taxon>Metazoa</taxon>
        <taxon>Ecdysozoa</taxon>
        <taxon>Arthropoda</taxon>
        <taxon>Hexapoda</taxon>
        <taxon>Collembola</taxon>
        <taxon>Entomobryomorpha</taxon>
        <taxon>Entomobryoidea</taxon>
        <taxon>Orchesellidae</taxon>
        <taxon>Orchesellinae</taxon>
        <taxon>Orchesella</taxon>
    </lineage>
</organism>
<proteinExistence type="predicted"/>
<evidence type="ECO:0000313" key="4">
    <source>
        <dbReference type="EMBL" id="ODM98591.1"/>
    </source>
</evidence>
<keyword evidence="2" id="KW-0472">Membrane</keyword>